<evidence type="ECO:0000313" key="8">
    <source>
        <dbReference type="EMBL" id="EJU04618.1"/>
    </source>
</evidence>
<evidence type="ECO:0000256" key="2">
    <source>
        <dbReference type="ARBA" id="ARBA00025783"/>
    </source>
</evidence>
<dbReference type="GO" id="GO:0005634">
    <property type="term" value="C:nucleus"/>
    <property type="evidence" value="ECO:0007669"/>
    <property type="project" value="TreeGrafter"/>
</dbReference>
<protein>
    <recommendedName>
        <fullName evidence="1">Trimethylguanosine synthase</fullName>
    </recommendedName>
    <alternativeName>
        <fullName evidence="7">Cap-specific guanine-N(2) methyltransferase</fullName>
    </alternativeName>
</protein>
<dbReference type="OMA" id="RYFSLYD"/>
<comment type="catalytic activity">
    <reaction evidence="4">
        <text>a 5'-end (N(7)-methyl 5'-triphosphoguanosine)-ribonucleoside in snoRNA + S-adenosyl-L-methionine = a 5'-end (N(2),N(7)-dimethyl 5'-triphosphoguanosine)-ribonucleoside in snoRNA + S-adenosyl-L-homocysteine + H(+)</text>
        <dbReference type="Rhea" id="RHEA:78475"/>
        <dbReference type="Rhea" id="RHEA-COMP:19086"/>
        <dbReference type="Rhea" id="RHEA-COMP:19088"/>
        <dbReference type="ChEBI" id="CHEBI:15378"/>
        <dbReference type="ChEBI" id="CHEBI:57856"/>
        <dbReference type="ChEBI" id="CHEBI:59789"/>
        <dbReference type="ChEBI" id="CHEBI:156461"/>
        <dbReference type="ChEBI" id="CHEBI:172880"/>
    </reaction>
    <physiologicalReaction direction="left-to-right" evidence="4">
        <dbReference type="Rhea" id="RHEA:78476"/>
    </physiologicalReaction>
</comment>
<dbReference type="CDD" id="cd02440">
    <property type="entry name" value="AdoMet_MTases"/>
    <property type="match status" value="1"/>
</dbReference>
<dbReference type="PANTHER" id="PTHR14741">
    <property type="entry name" value="S-ADENOSYLMETHIONINE-DEPENDENT METHYLTRANSFERASE RELATED"/>
    <property type="match status" value="1"/>
</dbReference>
<evidence type="ECO:0000256" key="3">
    <source>
        <dbReference type="ARBA" id="ARBA00047418"/>
    </source>
</evidence>
<sequence length="350" mass="38658">MEEDVLSDKASLGGRPVLDGLPISNTTALQKERSHLADILQQDHWELGHLTRKSVPATGATSVAASLGPDGFPISRKRRKLDNGAPYAGPLPRRYRQWDASALVPYYTQKMDMPPSLQKWFGRRHHLFSLYDKGCLMDEVGWFSVTPEKIADQIAERCRCDVVLDAFCGVGGNAIAFARTCDRVIAIDNSSIRLALARHNAALYGVADRIEFILADYPTFARSLIQLPSSSPSRRKIDVVFMSPPWGGPEYNKPAEGEEGIGEPATYKLAAISPVHGKELFELSRGITKNVAYYLPRHVDLEEVSALLDKEGGEMVEVEEEWMANRLTAVTCYFGGLAEGQGDMFDEPTA</sequence>
<dbReference type="InterPro" id="IPR019012">
    <property type="entry name" value="RNA_cap_Gua-N2-MeTrfase"/>
</dbReference>
<comment type="catalytic activity">
    <reaction evidence="5">
        <text>a 5'-end (N(2),N(7)-dimethyl 5'-triphosphoguanosine)-ribonucleoside in snRNA + S-adenosyl-L-methionine = a 5'-end (N(2),N(2),N(7)-trimethyl 5'-triphosphoguanosine)-ribonucleoside in snRNA + S-adenosyl-L-homocysteine + H(+)</text>
        <dbReference type="Rhea" id="RHEA:78479"/>
        <dbReference type="Rhea" id="RHEA-COMP:19087"/>
        <dbReference type="Rhea" id="RHEA-COMP:19089"/>
        <dbReference type="ChEBI" id="CHEBI:15378"/>
        <dbReference type="ChEBI" id="CHEBI:57856"/>
        <dbReference type="ChEBI" id="CHEBI:59789"/>
        <dbReference type="ChEBI" id="CHEBI:167623"/>
        <dbReference type="ChEBI" id="CHEBI:172880"/>
    </reaction>
    <physiologicalReaction direction="left-to-right" evidence="5">
        <dbReference type="Rhea" id="RHEA:78480"/>
    </physiologicalReaction>
</comment>
<dbReference type="OrthoDB" id="194443at2759"/>
<dbReference type="Proteomes" id="UP000030653">
    <property type="component" value="Unassembled WGS sequence"/>
</dbReference>
<gene>
    <name evidence="8" type="ORF">DACRYDRAFT_47542</name>
</gene>
<keyword evidence="8" id="KW-0808">Transferase</keyword>
<dbReference type="HOGENOM" id="CLU_029658_3_0_1"/>
<accession>M5GFZ9</accession>
<evidence type="ECO:0000256" key="5">
    <source>
        <dbReference type="ARBA" id="ARBA00048763"/>
    </source>
</evidence>
<dbReference type="InterPro" id="IPR029063">
    <property type="entry name" value="SAM-dependent_MTases_sf"/>
</dbReference>
<reference evidence="8 9" key="1">
    <citation type="journal article" date="2012" name="Science">
        <title>The Paleozoic origin of enzymatic lignin decomposition reconstructed from 31 fungal genomes.</title>
        <authorList>
            <person name="Floudas D."/>
            <person name="Binder M."/>
            <person name="Riley R."/>
            <person name="Barry K."/>
            <person name="Blanchette R.A."/>
            <person name="Henrissat B."/>
            <person name="Martinez A.T."/>
            <person name="Otillar R."/>
            <person name="Spatafora J.W."/>
            <person name="Yadav J.S."/>
            <person name="Aerts A."/>
            <person name="Benoit I."/>
            <person name="Boyd A."/>
            <person name="Carlson A."/>
            <person name="Copeland A."/>
            <person name="Coutinho P.M."/>
            <person name="de Vries R.P."/>
            <person name="Ferreira P."/>
            <person name="Findley K."/>
            <person name="Foster B."/>
            <person name="Gaskell J."/>
            <person name="Glotzer D."/>
            <person name="Gorecki P."/>
            <person name="Heitman J."/>
            <person name="Hesse C."/>
            <person name="Hori C."/>
            <person name="Igarashi K."/>
            <person name="Jurgens J.A."/>
            <person name="Kallen N."/>
            <person name="Kersten P."/>
            <person name="Kohler A."/>
            <person name="Kuees U."/>
            <person name="Kumar T.K.A."/>
            <person name="Kuo A."/>
            <person name="LaButti K."/>
            <person name="Larrondo L.F."/>
            <person name="Lindquist E."/>
            <person name="Ling A."/>
            <person name="Lombard V."/>
            <person name="Lucas S."/>
            <person name="Lundell T."/>
            <person name="Martin R."/>
            <person name="McLaughlin D.J."/>
            <person name="Morgenstern I."/>
            <person name="Morin E."/>
            <person name="Murat C."/>
            <person name="Nagy L.G."/>
            <person name="Nolan M."/>
            <person name="Ohm R.A."/>
            <person name="Patyshakuliyeva A."/>
            <person name="Rokas A."/>
            <person name="Ruiz-Duenas F.J."/>
            <person name="Sabat G."/>
            <person name="Salamov A."/>
            <person name="Samejima M."/>
            <person name="Schmutz J."/>
            <person name="Slot J.C."/>
            <person name="St John F."/>
            <person name="Stenlid J."/>
            <person name="Sun H."/>
            <person name="Sun S."/>
            <person name="Syed K."/>
            <person name="Tsang A."/>
            <person name="Wiebenga A."/>
            <person name="Young D."/>
            <person name="Pisabarro A."/>
            <person name="Eastwood D.C."/>
            <person name="Martin F."/>
            <person name="Cullen D."/>
            <person name="Grigoriev I.V."/>
            <person name="Hibbett D.S."/>
        </authorList>
    </citation>
    <scope>NUCLEOTIDE SEQUENCE [LARGE SCALE GENOMIC DNA]</scope>
    <source>
        <strain evidence="8 9">DJM-731 SS1</strain>
    </source>
</reference>
<comment type="similarity">
    <text evidence="2">Belongs to the methyltransferase superfamily. Trimethylguanosine synthase family.</text>
</comment>
<name>M5GFZ9_DACPD</name>
<dbReference type="PANTHER" id="PTHR14741:SF32">
    <property type="entry name" value="TRIMETHYLGUANOSINE SYNTHASE"/>
    <property type="match status" value="1"/>
</dbReference>
<dbReference type="STRING" id="1858805.M5GFZ9"/>
<dbReference type="SUPFAM" id="SSF53335">
    <property type="entry name" value="S-adenosyl-L-methionine-dependent methyltransferases"/>
    <property type="match status" value="1"/>
</dbReference>
<comment type="catalytic activity">
    <reaction evidence="6">
        <text>a 5'-end (N(7)-methyl 5'-triphosphoguanosine)-ribonucleoside in snRNA + S-adenosyl-L-methionine = a 5'-end (N(2),N(7)-dimethyl 5'-triphosphoguanosine)-ribonucleoside in snRNA + S-adenosyl-L-homocysteine + H(+)</text>
        <dbReference type="Rhea" id="RHEA:78471"/>
        <dbReference type="Rhea" id="RHEA-COMP:19085"/>
        <dbReference type="Rhea" id="RHEA-COMP:19087"/>
        <dbReference type="ChEBI" id="CHEBI:15378"/>
        <dbReference type="ChEBI" id="CHEBI:57856"/>
        <dbReference type="ChEBI" id="CHEBI:59789"/>
        <dbReference type="ChEBI" id="CHEBI:156461"/>
        <dbReference type="ChEBI" id="CHEBI:172880"/>
    </reaction>
    <physiologicalReaction direction="left-to-right" evidence="6">
        <dbReference type="Rhea" id="RHEA:78472"/>
    </physiologicalReaction>
</comment>
<organism evidence="8 9">
    <name type="scientific">Dacryopinax primogenitus (strain DJM 731)</name>
    <name type="common">Brown rot fungus</name>
    <dbReference type="NCBI Taxonomy" id="1858805"/>
    <lineage>
        <taxon>Eukaryota</taxon>
        <taxon>Fungi</taxon>
        <taxon>Dikarya</taxon>
        <taxon>Basidiomycota</taxon>
        <taxon>Agaricomycotina</taxon>
        <taxon>Dacrymycetes</taxon>
        <taxon>Dacrymycetales</taxon>
        <taxon>Dacrymycetaceae</taxon>
        <taxon>Dacryopinax</taxon>
    </lineage>
</organism>
<keyword evidence="9" id="KW-1185">Reference proteome</keyword>
<dbReference type="AlphaFoldDB" id="M5GFZ9"/>
<dbReference type="Gene3D" id="3.40.50.150">
    <property type="entry name" value="Vaccinia Virus protein VP39"/>
    <property type="match status" value="1"/>
</dbReference>
<dbReference type="GO" id="GO:0071164">
    <property type="term" value="F:RNA cap trimethylguanosine synthase activity"/>
    <property type="evidence" value="ECO:0007669"/>
    <property type="project" value="TreeGrafter"/>
</dbReference>
<keyword evidence="8" id="KW-0489">Methyltransferase</keyword>
<evidence type="ECO:0000313" key="9">
    <source>
        <dbReference type="Proteomes" id="UP000030653"/>
    </source>
</evidence>
<evidence type="ECO:0000256" key="4">
    <source>
        <dbReference type="ARBA" id="ARBA00048740"/>
    </source>
</evidence>
<evidence type="ECO:0000256" key="7">
    <source>
        <dbReference type="ARBA" id="ARBA00049790"/>
    </source>
</evidence>
<comment type="catalytic activity">
    <reaction evidence="3">
        <text>a 5'-end (N(2),N(7)-dimethyl 5'-triphosphoguanosine)-ribonucleoside in snoRNA + S-adenosyl-L-methionine = a 5'-end (N(2),N(2),N(7)-trimethyl 5'-triphosphoguanosine)-ribonucleoside in snoRNA + S-adenosyl-L-homocysteine + H(+)</text>
        <dbReference type="Rhea" id="RHEA:78507"/>
        <dbReference type="Rhea" id="RHEA-COMP:19088"/>
        <dbReference type="Rhea" id="RHEA-COMP:19090"/>
        <dbReference type="ChEBI" id="CHEBI:15378"/>
        <dbReference type="ChEBI" id="CHEBI:57856"/>
        <dbReference type="ChEBI" id="CHEBI:59789"/>
        <dbReference type="ChEBI" id="CHEBI:167623"/>
        <dbReference type="ChEBI" id="CHEBI:172880"/>
    </reaction>
    <physiologicalReaction direction="left-to-right" evidence="3">
        <dbReference type="Rhea" id="RHEA:78508"/>
    </physiologicalReaction>
</comment>
<proteinExistence type="inferred from homology"/>
<evidence type="ECO:0000256" key="6">
    <source>
        <dbReference type="ARBA" id="ARBA00049075"/>
    </source>
</evidence>
<dbReference type="RefSeq" id="XP_040631512.1">
    <property type="nucleotide sequence ID" value="XM_040774764.1"/>
</dbReference>
<dbReference type="Pfam" id="PF09445">
    <property type="entry name" value="Methyltransf_15"/>
    <property type="match status" value="1"/>
</dbReference>
<evidence type="ECO:0000256" key="1">
    <source>
        <dbReference type="ARBA" id="ARBA00018517"/>
    </source>
</evidence>
<dbReference type="GeneID" id="63689826"/>
<dbReference type="EMBL" id="JH795857">
    <property type="protein sequence ID" value="EJU04618.1"/>
    <property type="molecule type" value="Genomic_DNA"/>
</dbReference>